<dbReference type="AlphaFoldDB" id="A0A4R1K7W4"/>
<keyword evidence="2" id="KW-1185">Reference proteome</keyword>
<sequence>MFRLLIYAFLCVMIVACGGGTTASKSKYAVKINVDIEQIQKQRNKSMSRLLVGNTLIGSVVIGYGLEAPDETIEVMDKIENNEEILIEGLEAGKTYNFSVSAYDYADTMVCFGGATAQIMPNATEDVVLECTFGEKYAVENMAFEIFSKAAEGTLSTTEAEDAVAYNFTMHNGMDRSEFVYRLLGSMTAEFGYSNDTLSGISLIRRDRSASGKTARTQTAEEVEENAGYLVKFIYTDGSYDFNDIRFVREAEGWKIAGNGLKYGLKARPQMAEFYPQSAGEQPQKIAGLSLHYNQNQYFSDIETVTVSVPQVQETGQTSPVVLSETFENSDGLLYSNSTYLSPTSEWVSLVNSNIIPFTGSLAQDTAVSFAVREYADPPHTETESFRVLGGYTFGEIESAEFPVVTPVREGSTVRFNLQLPSWVRRLEFYFEGIVNYEHVIRKSRISIYSPSFLFDDFFNDIEEGSDTSIFIFTAYDSKDRAYSIYMPYDYILDTIGTEPGGGAGILGNGFSALYTQDYSGQTYYPDIKGAGAASGFSSVAFVSSSDLSSAGSNAYNPIIMNTTFSEGTPSVISRLIVYAYYQNGLFNAKTLVDSDGDIFMFAGLYGTGRATVMRISPDLQTIRWVKNYVNAFDTYHISGSFTDMALVNEGSEIVLLLTGIDAGFERADLIRISAANGLVQNAVRLSSSDGDSIRPLKIGVYKPKNRIVVLTERKAAPASATADYCLSVFSDSLAHIDSRTVLENVTADSFDMAVSSSGSVWMSYALEISGVKHMQVAKVDGDLTEDTMQYGLTVSNKRTVMPVDSQMQYTSYGTKLAVTDNYVYLLGRGYEMPQTGDAAILLVKMSLTQNLVWVKSLPVLVTPNEIMPAPLDSVLIYGANKVFNVSADGSMEFFEPEDITPVLYLNASGGVTFAISDYEVNAFTPTEEGSSSETSIQATGAQNISLMYLNSSTGTN</sequence>
<reference evidence="1 2" key="1">
    <citation type="submission" date="2019-03" db="EMBL/GenBank/DDBJ databases">
        <title>Genomic Encyclopedia of Type Strains, Phase IV (KMG-IV): sequencing the most valuable type-strain genomes for metagenomic binning, comparative biology and taxonomic classification.</title>
        <authorList>
            <person name="Goeker M."/>
        </authorList>
    </citation>
    <scope>NUCLEOTIDE SEQUENCE [LARGE SCALE GENOMIC DNA]</scope>
    <source>
        <strain evidence="1 2">DSM 24984</strain>
    </source>
</reference>
<accession>A0A4R1K7W4</accession>
<dbReference type="Proteomes" id="UP000294614">
    <property type="component" value="Unassembled WGS sequence"/>
</dbReference>
<protein>
    <submittedName>
        <fullName evidence="1">Uncharacterized protein</fullName>
    </submittedName>
</protein>
<evidence type="ECO:0000313" key="1">
    <source>
        <dbReference type="EMBL" id="TCK60385.1"/>
    </source>
</evidence>
<name>A0A4R1K7W4_9BACT</name>
<comment type="caution">
    <text evidence="1">The sequence shown here is derived from an EMBL/GenBank/DDBJ whole genome shotgun (WGS) entry which is preliminary data.</text>
</comment>
<gene>
    <name evidence="1" type="ORF">C8D98_1257</name>
</gene>
<dbReference type="EMBL" id="SMGG01000004">
    <property type="protein sequence ID" value="TCK60385.1"/>
    <property type="molecule type" value="Genomic_DNA"/>
</dbReference>
<evidence type="ECO:0000313" key="2">
    <source>
        <dbReference type="Proteomes" id="UP000294614"/>
    </source>
</evidence>
<dbReference type="OrthoDB" id="10021314at2"/>
<dbReference type="RefSeq" id="WP_132873056.1">
    <property type="nucleotide sequence ID" value="NZ_SMGG01000004.1"/>
</dbReference>
<organism evidence="1 2">
    <name type="scientific">Seleniivibrio woodruffii</name>
    <dbReference type="NCBI Taxonomy" id="1078050"/>
    <lineage>
        <taxon>Bacteria</taxon>
        <taxon>Pseudomonadati</taxon>
        <taxon>Deferribacterota</taxon>
        <taxon>Deferribacteres</taxon>
        <taxon>Deferribacterales</taxon>
        <taxon>Geovibrionaceae</taxon>
        <taxon>Seleniivibrio</taxon>
    </lineage>
</organism>
<dbReference type="PROSITE" id="PS51257">
    <property type="entry name" value="PROKAR_LIPOPROTEIN"/>
    <property type="match status" value="1"/>
</dbReference>
<proteinExistence type="predicted"/>